<evidence type="ECO:0000256" key="3">
    <source>
        <dbReference type="ARBA" id="ARBA00023002"/>
    </source>
</evidence>
<dbReference type="GO" id="GO:0051539">
    <property type="term" value="F:4 iron, 4 sulfur cluster binding"/>
    <property type="evidence" value="ECO:0007669"/>
    <property type="project" value="UniProtKB-KW"/>
</dbReference>
<dbReference type="SUPFAM" id="SSF53706">
    <property type="entry name" value="Formate dehydrogenase/DMSO reductase, domains 1-3"/>
    <property type="match status" value="1"/>
</dbReference>
<dbReference type="Pfam" id="PF01568">
    <property type="entry name" value="Molydop_binding"/>
    <property type="match status" value="1"/>
</dbReference>
<dbReference type="PROSITE" id="PS00932">
    <property type="entry name" value="MOLYBDOPTERIN_PROK_3"/>
    <property type="match status" value="1"/>
</dbReference>
<reference evidence="8 9" key="1">
    <citation type="submission" date="2016-04" db="EMBL/GenBank/DDBJ databases">
        <title>ATOL: Assembling a taxonomically balanced genome-scale reconstruction of the evolutionary history of the Enterobacteriaceae.</title>
        <authorList>
            <person name="Plunkett G.III."/>
            <person name="Neeno-Eckwall E.C."/>
            <person name="Glasner J.D."/>
            <person name="Perna N.T."/>
        </authorList>
    </citation>
    <scope>NUCLEOTIDE SEQUENCE [LARGE SCALE GENOMIC DNA]</scope>
    <source>
        <strain evidence="8 9">ATCC 51603</strain>
    </source>
</reference>
<dbReference type="InterPro" id="IPR009010">
    <property type="entry name" value="Asp_de-COase-like_dom_sf"/>
</dbReference>
<evidence type="ECO:0000256" key="2">
    <source>
        <dbReference type="ARBA" id="ARBA00022723"/>
    </source>
</evidence>
<dbReference type="AlphaFoldDB" id="A0A1B7JYQ0"/>
<keyword evidence="4" id="KW-0408">Iron</keyword>
<proteinExistence type="predicted"/>
<evidence type="ECO:0000256" key="1">
    <source>
        <dbReference type="ARBA" id="ARBA00022485"/>
    </source>
</evidence>
<keyword evidence="3 8" id="KW-0560">Oxidoreductase</keyword>
<dbReference type="PANTHER" id="PTHR43105:SF14">
    <property type="entry name" value="FORMATE DEHYDROGENASE H"/>
    <property type="match status" value="1"/>
</dbReference>
<keyword evidence="1" id="KW-0004">4Fe-4S</keyword>
<dbReference type="EC" id="1.2.1.2" evidence="8"/>
<keyword evidence="2" id="KW-0479">Metal-binding</keyword>
<name>A0A1B7JYQ0_9ENTR</name>
<organism evidence="8 9">
    <name type="scientific">Kluyvera georgiana ATCC 51603</name>
    <dbReference type="NCBI Taxonomy" id="1354264"/>
    <lineage>
        <taxon>Bacteria</taxon>
        <taxon>Pseudomonadati</taxon>
        <taxon>Pseudomonadota</taxon>
        <taxon>Gammaproteobacteria</taxon>
        <taxon>Enterobacterales</taxon>
        <taxon>Enterobacteriaceae</taxon>
        <taxon>Kluyvera</taxon>
    </lineage>
</organism>
<dbReference type="SUPFAM" id="SSF50692">
    <property type="entry name" value="ADC-like"/>
    <property type="match status" value="1"/>
</dbReference>
<protein>
    <submittedName>
        <fullName evidence="8">Selenocysteine-containing formate dehydrogenase</fullName>
        <ecNumber evidence="8">1.-.-.-</ecNumber>
        <ecNumber evidence="8">1.2.1.2</ecNumber>
    </submittedName>
</protein>
<dbReference type="Proteomes" id="UP000078386">
    <property type="component" value="Unassembled WGS sequence"/>
</dbReference>
<evidence type="ECO:0000259" key="7">
    <source>
        <dbReference type="Pfam" id="PF01568"/>
    </source>
</evidence>
<feature type="domain" description="Molybdopterin dinucleotide-binding" evidence="7">
    <location>
        <begin position="420"/>
        <end position="526"/>
    </location>
</feature>
<keyword evidence="9" id="KW-1185">Reference proteome</keyword>
<dbReference type="GO" id="GO:0015942">
    <property type="term" value="P:formate metabolic process"/>
    <property type="evidence" value="ECO:0007669"/>
    <property type="project" value="InterPro"/>
</dbReference>
<dbReference type="InterPro" id="IPR050123">
    <property type="entry name" value="Prok_molybdopt-oxidoreductase"/>
</dbReference>
<dbReference type="PROSITE" id="PS00490">
    <property type="entry name" value="MOLYBDOPTERIN_PROK_2"/>
    <property type="match status" value="1"/>
</dbReference>
<evidence type="ECO:0000256" key="5">
    <source>
        <dbReference type="ARBA" id="ARBA00023014"/>
    </source>
</evidence>
<dbReference type="GO" id="GO:0022904">
    <property type="term" value="P:respiratory electron transport chain"/>
    <property type="evidence" value="ECO:0007669"/>
    <property type="project" value="TreeGrafter"/>
</dbReference>
<dbReference type="Gene3D" id="1.20.5.460">
    <property type="entry name" value="Single helix bin"/>
    <property type="match status" value="1"/>
</dbReference>
<dbReference type="FunFam" id="3.40.228.10:FF:000002">
    <property type="entry name" value="Formate dehydrogenase subunit alpha"/>
    <property type="match status" value="1"/>
</dbReference>
<comment type="caution">
    <text evidence="8">The sequence shown here is derived from an EMBL/GenBank/DDBJ whole genome shotgun (WGS) entry which is preliminary data.</text>
</comment>
<dbReference type="Pfam" id="PF00384">
    <property type="entry name" value="Molybdopterin"/>
    <property type="match status" value="1"/>
</dbReference>
<dbReference type="NCBIfam" id="TIGR01591">
    <property type="entry name" value="Fdh-alpha"/>
    <property type="match status" value="1"/>
</dbReference>
<evidence type="ECO:0000256" key="4">
    <source>
        <dbReference type="ARBA" id="ARBA00023004"/>
    </source>
</evidence>
<sequence>MSNAITEIDNSNLVFIFGYNPADSHPIVANHVLNAKRNGAKIIVCDPRRIETARIADMHLALKNGSNIALLNAIGHVIIAEDLYDKSFVAQRSEGFEEYRKIVESYPPESVEEITGVSAQDIRACARLYARATTATILWGMGVTQFYQGVETVRALTSLAILTGNLGKASVGVNPVRGQNNVQGACDMGALPDTYPGYQFVNVAENREKFAKAWGVENLPAHTGYRISELPHRAANGEVRAAYIMGEDPLQTDAELSAVRKAFETLELVIVQDIFMTKTAAAADVILPSTSWGEHEGVYTAADRGFQRFFKAVEPQWDLKTDWQIISEIATRMGYPMHYRNTQEIWDELRLLCPDFFGATYEKMGELGYVQWPCRDESPEDKGTSWLFEHRFSTPNGLAKLFTCDWVAPIDKLTEEFPMVLSTVREVGHYSCRSMTGNCSALSTLADEPGYAQNNTADAARLGIVDEALVWVNSRKGRIITRAKVSERPNKGAIYMTYQWWIGTCNELVTENLSPITKTPEYKYCAVRVEAIADQAAAERYVIEEYAKLKAQLRECSESHA</sequence>
<dbReference type="GO" id="GO:0016020">
    <property type="term" value="C:membrane"/>
    <property type="evidence" value="ECO:0007669"/>
    <property type="project" value="TreeGrafter"/>
</dbReference>
<dbReference type="Gene3D" id="2.40.40.20">
    <property type="match status" value="1"/>
</dbReference>
<dbReference type="GO" id="GO:0008863">
    <property type="term" value="F:formate dehydrogenase (NAD+) activity"/>
    <property type="evidence" value="ECO:0007669"/>
    <property type="project" value="InterPro"/>
</dbReference>
<feature type="domain" description="Molybdopterin oxidoreductase" evidence="6">
    <location>
        <begin position="1"/>
        <end position="331"/>
    </location>
</feature>
<gene>
    <name evidence="8" type="ORF">M989_02318</name>
</gene>
<dbReference type="PATRIC" id="fig|1354264.4.peg.2407"/>
<dbReference type="GO" id="GO:1990204">
    <property type="term" value="C:oxidoreductase complex"/>
    <property type="evidence" value="ECO:0007669"/>
    <property type="project" value="UniProtKB-ARBA"/>
</dbReference>
<dbReference type="GO" id="GO:0003954">
    <property type="term" value="F:NADH dehydrogenase activity"/>
    <property type="evidence" value="ECO:0007669"/>
    <property type="project" value="TreeGrafter"/>
</dbReference>
<dbReference type="GO" id="GO:0046872">
    <property type="term" value="F:metal ion binding"/>
    <property type="evidence" value="ECO:0007669"/>
    <property type="project" value="UniProtKB-KW"/>
</dbReference>
<dbReference type="EMBL" id="LXEU01000047">
    <property type="protein sequence ID" value="OAT52854.1"/>
    <property type="molecule type" value="Genomic_DNA"/>
</dbReference>
<evidence type="ECO:0000259" key="6">
    <source>
        <dbReference type="Pfam" id="PF00384"/>
    </source>
</evidence>
<dbReference type="Gene3D" id="3.40.50.740">
    <property type="match status" value="1"/>
</dbReference>
<dbReference type="EC" id="1.-.-.-" evidence="8"/>
<dbReference type="InterPro" id="IPR006655">
    <property type="entry name" value="Mopterin_OxRdtase_prok_CS"/>
</dbReference>
<evidence type="ECO:0000313" key="9">
    <source>
        <dbReference type="Proteomes" id="UP000078386"/>
    </source>
</evidence>
<keyword evidence="5" id="KW-0411">Iron-sulfur</keyword>
<dbReference type="GO" id="GO:0043546">
    <property type="term" value="F:molybdopterin cofactor binding"/>
    <property type="evidence" value="ECO:0007669"/>
    <property type="project" value="InterPro"/>
</dbReference>
<dbReference type="PANTHER" id="PTHR43105">
    <property type="entry name" value="RESPIRATORY NITRATE REDUCTASE"/>
    <property type="match status" value="1"/>
</dbReference>
<dbReference type="InterPro" id="IPR006478">
    <property type="entry name" value="Formate_DH_asu"/>
</dbReference>
<dbReference type="InterPro" id="IPR006656">
    <property type="entry name" value="Mopterin_OxRdtase"/>
</dbReference>
<dbReference type="Gene3D" id="3.40.228.10">
    <property type="entry name" value="Dimethylsulfoxide Reductase, domain 2"/>
    <property type="match status" value="1"/>
</dbReference>
<evidence type="ECO:0000313" key="8">
    <source>
        <dbReference type="EMBL" id="OAT52854.1"/>
    </source>
</evidence>
<dbReference type="InterPro" id="IPR006657">
    <property type="entry name" value="MoPterin_dinucl-bd_dom"/>
</dbReference>
<accession>A0A1B7JYQ0</accession>